<feature type="coiled-coil region" evidence="1">
    <location>
        <begin position="567"/>
        <end position="622"/>
    </location>
</feature>
<feature type="compositionally biased region" description="Basic and acidic residues" evidence="2">
    <location>
        <begin position="831"/>
        <end position="843"/>
    </location>
</feature>
<feature type="compositionally biased region" description="Low complexity" evidence="2">
    <location>
        <begin position="844"/>
        <end position="858"/>
    </location>
</feature>
<sequence length="1521" mass="172679">MSLWKIGADDVSQETQSFKDKLASKEGQIAAQQAQLNKKAQELEELQASLNEALQKLVQRDNFVLCLQEDLTQCKEDLRNERNSSRNIEASLSNANSKLKDKDREIRDLEASLERLSETSNDHNDRVKTLEHEKSILDSRVRELESQNRQLESTLAVNNRRAPTRSSSAQFNDLKIIALEKDTGLLREKLSEKEAESIGLRTKLSNAQDQVLRLENEAQAKETRIKAEVYEMQTLLQEKEEELKHYKSQQGGSDREEELLQRIDEDEARISALEATLAKSDDVRGWKEKLRNVERQLKAEVDKVTNLESRNADILQERDDVLTELDDMQDKLQKLKDDVQEKQEEIDSLRLERKSLVSAFHRPNEVQAPINETGAEPVQSINEADVNNVEKLLNTIERLRGERDNLRRDLQFLEMEFKFSTEAFEKRLAEVHIHNQPGTQYSSVSSISQPPHERKHSMAHSVATDTTLPRHSQNGQEQCEQLLSDSMECEGSPTNHAETEAERCSALQEEMDVMARRFKELEEKVQDSGYRQEVMVHDLEAITSERDDLISQLEARDTEEEMMKTRQKALQDKLEEVEMHLDQVSRSLEVVESERDSLALQVQNLSSDIEIANEELADSESRYSDLQFHQLSTMTSSEVTQTLRKQIAELEGRVMRRTEQVGIHQHDIHRLETNLRLSEERMAEMTMEIETLETEKEAMLEDCADARDARDEALVRIEALEEDLETFEYKLGRSERALNTMICLLLQTRVHHQESRAHIAKLETEYRGSQSISKNIADDQASATHDLRQMAIAFAISQLQCNKIAIWAQKSIVEKDRLLCNLALANERVKEQESLGRQSEGDTSRPTSSTIFSVSSSVQTESDAPGRVNSPVAPEDYTVSKQSLHSAVETQEAQQERENAISDLVQETECLRKELSEVVATLEQERTDRAFSEGRHVDALGVTQRKVDELESRVQDLSEEIVQLSSLQENLRMEKEMAQQEADVLRGKFESSSAERVDDEASRRDLTVANERLSKEIHRLQEEREELVQCMKSQADAHLQQLNTQKVEFQSQVDDLMRTAENQTREIQILSQELDQEKQRFQESNDKHVSLMEDLETAHSNLSAAQGNIPKLQKAIQLGEDALARNEKEKDDLRQDITSLETQMQKSLSYTDSLQRQIRDSEHALEKLKAKLKDTQGELSRAETTAKTAEINLNLQAAQFKRELSKLQDQLTGRHDLDEALTNLEERNNEMEELLRAKCAEIEENDDRALEMLKENKKLSTKVEALARRVQNLQTKLTAAKAAAADSRLAAQAAPVPAKTSSVPSKVAEIQTQPTRRSLHQPTNTTASSMPAEKTESASKPHVTRAPSSSASLRPKTPVGPTPVFKLRTPEQLQKQGQTEKPPASIVGVKRRAPDEFEASNSIPPQGFTIDSLPSRENPSRENDSTTPRVRRTFNNLQPGFTPIRNKALASPKRQSATILSTPLIQDVTNSPRNSVPFDSAQQSKRSWLGKIRGAAPQGVVRPVSRQVFTSMPEAHGHSTR</sequence>
<reference evidence="4" key="1">
    <citation type="journal article" date="2012" name="Proc. Natl. Acad. Sci. U.S.A.">
        <title>Genome sequence of the button mushroom Agaricus bisporus reveals mechanisms governing adaptation to a humic-rich ecological niche.</title>
        <authorList>
            <person name="Morin E."/>
            <person name="Kohler A."/>
            <person name="Baker A.R."/>
            <person name="Foulongne-Oriol M."/>
            <person name="Lombard V."/>
            <person name="Nagy L.G."/>
            <person name="Ohm R.A."/>
            <person name="Patyshakuliyeva A."/>
            <person name="Brun A."/>
            <person name="Aerts A.L."/>
            <person name="Bailey A.M."/>
            <person name="Billette C."/>
            <person name="Coutinho P.M."/>
            <person name="Deakin G."/>
            <person name="Doddapaneni H."/>
            <person name="Floudas D."/>
            <person name="Grimwood J."/>
            <person name="Hilden K."/>
            <person name="Kuees U."/>
            <person name="LaButti K.M."/>
            <person name="Lapidus A."/>
            <person name="Lindquist E.A."/>
            <person name="Lucas S.M."/>
            <person name="Murat C."/>
            <person name="Riley R.W."/>
            <person name="Salamov A.A."/>
            <person name="Schmutz J."/>
            <person name="Subramanian V."/>
            <person name="Woesten H.A.B."/>
            <person name="Xu J."/>
            <person name="Eastwood D.C."/>
            <person name="Foster G.D."/>
            <person name="Sonnenberg A.S."/>
            <person name="Cullen D."/>
            <person name="de Vries R.P."/>
            <person name="Lundell T."/>
            <person name="Hibbett D.S."/>
            <person name="Henrissat B."/>
            <person name="Burton K.S."/>
            <person name="Kerrigan R.W."/>
            <person name="Challen M.P."/>
            <person name="Grigoriev I.V."/>
            <person name="Martin F."/>
        </authorList>
    </citation>
    <scope>NUCLEOTIDE SEQUENCE [LARGE SCALE GENOMIC DNA]</scope>
    <source>
        <strain evidence="4">JB137-S8 / ATCC MYA-4627 / FGSC 10392</strain>
    </source>
</reference>
<dbReference type="Proteomes" id="UP000008493">
    <property type="component" value="Unassembled WGS sequence"/>
</dbReference>
<dbReference type="InParanoid" id="K5XL14"/>
<dbReference type="OMA" id="EIRRMQM"/>
<keyword evidence="1" id="KW-0175">Coiled coil</keyword>
<feature type="compositionally biased region" description="Polar residues" evidence="2">
    <location>
        <begin position="1425"/>
        <end position="1439"/>
    </location>
</feature>
<feature type="compositionally biased region" description="Polar residues" evidence="2">
    <location>
        <begin position="85"/>
        <end position="97"/>
    </location>
</feature>
<feature type="coiled-coil region" evidence="1">
    <location>
        <begin position="22"/>
        <end position="60"/>
    </location>
</feature>
<feature type="coiled-coil region" evidence="1">
    <location>
        <begin position="668"/>
        <end position="737"/>
    </location>
</feature>
<dbReference type="STRING" id="597362.K5XL14"/>
<dbReference type="KEGG" id="abp:AGABI1DRAFT124386"/>
<feature type="region of interest" description="Disordered" evidence="2">
    <location>
        <begin position="1294"/>
        <end position="1455"/>
    </location>
</feature>
<evidence type="ECO:0000256" key="2">
    <source>
        <dbReference type="SAM" id="MobiDB-lite"/>
    </source>
</evidence>
<dbReference type="OrthoDB" id="10255344at2759"/>
<proteinExistence type="predicted"/>
<feature type="coiled-coil region" evidence="1">
    <location>
        <begin position="905"/>
        <end position="1087"/>
    </location>
</feature>
<feature type="coiled-coil region" evidence="1">
    <location>
        <begin position="1116"/>
        <end position="1283"/>
    </location>
</feature>
<dbReference type="EMBL" id="JH971385">
    <property type="protein sequence ID" value="EKM84067.1"/>
    <property type="molecule type" value="Genomic_DNA"/>
</dbReference>
<feature type="region of interest" description="Disordered" evidence="2">
    <location>
        <begin position="831"/>
        <end position="898"/>
    </location>
</feature>
<feature type="compositionally biased region" description="Polar residues" evidence="2">
    <location>
        <begin position="879"/>
        <end position="893"/>
    </location>
</feature>
<dbReference type="HOGENOM" id="CLU_004580_0_0_1"/>
<keyword evidence="4" id="KW-1185">Reference proteome</keyword>
<dbReference type="PANTHER" id="PTHR18937">
    <property type="entry name" value="STRUCTURAL MAINTENANCE OF CHROMOSOMES SMC FAMILY MEMBER"/>
    <property type="match status" value="1"/>
</dbReference>
<evidence type="ECO:0000313" key="4">
    <source>
        <dbReference type="Proteomes" id="UP000008493"/>
    </source>
</evidence>
<evidence type="ECO:0000313" key="3">
    <source>
        <dbReference type="EMBL" id="EKM84067.1"/>
    </source>
</evidence>
<accession>K5XL14</accession>
<gene>
    <name evidence="3" type="ORF">AGABI1DRAFT_124386</name>
</gene>
<organism evidence="3 4">
    <name type="scientific">Agaricus bisporus var. burnettii (strain JB137-S8 / ATCC MYA-4627 / FGSC 10392)</name>
    <name type="common">White button mushroom</name>
    <dbReference type="NCBI Taxonomy" id="597362"/>
    <lineage>
        <taxon>Eukaryota</taxon>
        <taxon>Fungi</taxon>
        <taxon>Dikarya</taxon>
        <taxon>Basidiomycota</taxon>
        <taxon>Agaricomycotina</taxon>
        <taxon>Agaricomycetes</taxon>
        <taxon>Agaricomycetidae</taxon>
        <taxon>Agaricales</taxon>
        <taxon>Agaricineae</taxon>
        <taxon>Agaricaceae</taxon>
        <taxon>Agaricus</taxon>
    </lineage>
</organism>
<dbReference type="GeneID" id="18826135"/>
<dbReference type="eggNOG" id="ENOG502SD6Y">
    <property type="taxonomic scope" value="Eukaryota"/>
</dbReference>
<feature type="region of interest" description="Disordered" evidence="2">
    <location>
        <begin position="80"/>
        <end position="103"/>
    </location>
</feature>
<protein>
    <submittedName>
        <fullName evidence="3">Uncharacterized protein</fullName>
    </submittedName>
</protein>
<dbReference type="RefSeq" id="XP_007325781.1">
    <property type="nucleotide sequence ID" value="XM_007325719.1"/>
</dbReference>
<name>K5XL14_AGABU</name>
<feature type="coiled-coil region" evidence="1">
    <location>
        <begin position="190"/>
        <end position="423"/>
    </location>
</feature>
<dbReference type="SUPFAM" id="SSF57997">
    <property type="entry name" value="Tropomyosin"/>
    <property type="match status" value="2"/>
</dbReference>
<evidence type="ECO:0000256" key="1">
    <source>
        <dbReference type="SAM" id="Coils"/>
    </source>
</evidence>
<feature type="compositionally biased region" description="Polar residues" evidence="2">
    <location>
        <begin position="1299"/>
        <end position="1329"/>
    </location>
</feature>